<accession>A0A5N5QAT3</accession>
<organism evidence="1 2">
    <name type="scientific">Ceratobasidium theobromae</name>
    <dbReference type="NCBI Taxonomy" id="1582974"/>
    <lineage>
        <taxon>Eukaryota</taxon>
        <taxon>Fungi</taxon>
        <taxon>Dikarya</taxon>
        <taxon>Basidiomycota</taxon>
        <taxon>Agaricomycotina</taxon>
        <taxon>Agaricomycetes</taxon>
        <taxon>Cantharellales</taxon>
        <taxon>Ceratobasidiaceae</taxon>
        <taxon>Ceratobasidium</taxon>
    </lineage>
</organism>
<gene>
    <name evidence="1" type="ORF">CTheo_7677</name>
</gene>
<protein>
    <submittedName>
        <fullName evidence="1">F-box-like domain containing protein</fullName>
    </submittedName>
</protein>
<name>A0A5N5QAT3_9AGAM</name>
<evidence type="ECO:0000313" key="2">
    <source>
        <dbReference type="Proteomes" id="UP000383932"/>
    </source>
</evidence>
<dbReference type="Gene3D" id="1.20.1280.50">
    <property type="match status" value="1"/>
</dbReference>
<dbReference type="Proteomes" id="UP000383932">
    <property type="component" value="Unassembled WGS sequence"/>
</dbReference>
<comment type="caution">
    <text evidence="1">The sequence shown here is derived from an EMBL/GenBank/DDBJ whole genome shotgun (WGS) entry which is preliminary data.</text>
</comment>
<reference evidence="1 2" key="1">
    <citation type="journal article" date="2019" name="Fungal Biol. Biotechnol.">
        <title>Draft genome sequence of fastidious pathogen Ceratobasidium theobromae, which causes vascular-streak dieback in Theobroma cacao.</title>
        <authorList>
            <person name="Ali S.S."/>
            <person name="Asman A."/>
            <person name="Shao J."/>
            <person name="Firmansyah A.P."/>
            <person name="Susilo A.W."/>
            <person name="Rosmana A."/>
            <person name="McMahon P."/>
            <person name="Junaid M."/>
            <person name="Guest D."/>
            <person name="Kheng T.Y."/>
            <person name="Meinhardt L.W."/>
            <person name="Bailey B.A."/>
        </authorList>
    </citation>
    <scope>NUCLEOTIDE SEQUENCE [LARGE SCALE GENOMIC DNA]</scope>
    <source>
        <strain evidence="1 2">CT2</strain>
    </source>
</reference>
<proteinExistence type="predicted"/>
<dbReference type="AlphaFoldDB" id="A0A5N5QAT3"/>
<dbReference type="EMBL" id="SSOP01000353">
    <property type="protein sequence ID" value="KAB5588882.1"/>
    <property type="molecule type" value="Genomic_DNA"/>
</dbReference>
<dbReference type="OrthoDB" id="3266451at2759"/>
<evidence type="ECO:0000313" key="1">
    <source>
        <dbReference type="EMBL" id="KAB5588882.1"/>
    </source>
</evidence>
<keyword evidence="2" id="KW-1185">Reference proteome</keyword>
<sequence length="451" mass="51140">MSINSLPSKVLANIFELVLRSQHCCFQREDHAKELRLMYPELLSHVCTHWRTIAINSHTLWSHIDLIPLHETHEVVENLLARAKIFVARSSSIELEVHLYEPDPARAEPIDTNLTTFCTSIAPRTWSLQLETLFQRDHLPILESCLAYSSSGLLKELSLTDREGQAHGYIESKRSSTNTRNWLLDMAPQALEDLLLPVQFLRLDGVYFKLDSQAYHGLVELAIIPAWEVPRVTDSRLVQILESCPQLRALYVGLFVLGADFNHPPRSLPVVHLDQLEILNVIPMRESRPEHLLRLIAPGSKPLRFMVGAEADMMELLRSKEYHEFFARSNVTELLLHGENSATLNLCELLEFCPSLRAVSLKGVDLRKPCTQDIGSSRLETLCLLECKVDPADFGWMKRTEFAKIPVLKMWDCTIESQDGGSMAMSDIFPKRIDVPPTGSVSNDGNLFVWG</sequence>